<feature type="compositionally biased region" description="Polar residues" evidence="2">
    <location>
        <begin position="298"/>
        <end position="307"/>
    </location>
</feature>
<feature type="region of interest" description="Disordered" evidence="2">
    <location>
        <begin position="451"/>
        <end position="512"/>
    </location>
</feature>
<feature type="region of interest" description="Disordered" evidence="2">
    <location>
        <begin position="410"/>
        <end position="432"/>
    </location>
</feature>
<organism evidence="3 4">
    <name type="scientific">Fragilariopsis cylindrus CCMP1102</name>
    <dbReference type="NCBI Taxonomy" id="635003"/>
    <lineage>
        <taxon>Eukaryota</taxon>
        <taxon>Sar</taxon>
        <taxon>Stramenopiles</taxon>
        <taxon>Ochrophyta</taxon>
        <taxon>Bacillariophyta</taxon>
        <taxon>Bacillariophyceae</taxon>
        <taxon>Bacillariophycidae</taxon>
        <taxon>Bacillariales</taxon>
        <taxon>Bacillariaceae</taxon>
        <taxon>Fragilariopsis</taxon>
    </lineage>
</organism>
<feature type="compositionally biased region" description="Basic and acidic residues" evidence="2">
    <location>
        <begin position="502"/>
        <end position="512"/>
    </location>
</feature>
<accession>A0A1E7EQ62</accession>
<feature type="compositionally biased region" description="Low complexity" evidence="2">
    <location>
        <begin position="451"/>
        <end position="468"/>
    </location>
</feature>
<feature type="coiled-coil region" evidence="1">
    <location>
        <begin position="126"/>
        <end position="160"/>
    </location>
</feature>
<gene>
    <name evidence="3" type="ORF">FRACYDRAFT_250224</name>
</gene>
<dbReference type="Proteomes" id="UP000095751">
    <property type="component" value="Unassembled WGS sequence"/>
</dbReference>
<evidence type="ECO:0000256" key="2">
    <source>
        <dbReference type="SAM" id="MobiDB-lite"/>
    </source>
</evidence>
<dbReference type="AlphaFoldDB" id="A0A1E7EQ62"/>
<dbReference type="KEGG" id="fcy:FRACYDRAFT_250224"/>
<evidence type="ECO:0000256" key="1">
    <source>
        <dbReference type="SAM" id="Coils"/>
    </source>
</evidence>
<dbReference type="InParanoid" id="A0A1E7EQ62"/>
<feature type="compositionally biased region" description="Low complexity" evidence="2">
    <location>
        <begin position="337"/>
        <end position="346"/>
    </location>
</feature>
<sequence>MNRLTSNSKKGDCDYLDSNSRAVISDIAINHTTCSSPSSTLKMDESINMNNLEKNHNTGKYNIKEGVSARATSPSTCSSPSIYSTSLKNKTSTRYSMEQRLYIMDRTDSSRELEVPLDDVVDVDDLDDLDIERAENKRRIEQLEEQNEDLLLELASIKMSMSTSTMNMSISTCGNASMNMSNSTAFTGGSPGTGRLVTNRGNRSARTGVARGISDLSCPTFAADAGDNSIDLSSSNNGRGKLHAEGSIGGGFSGAGRHSRRATIGGASINDTTSRARVDNKEKDLSVTNKTKPRRRISSSGNRSVSMHNGGRRHSNSSTDDSDDSGAEFGGDGGGTTSTRSKLRSGSGSGSGTRPAITRTFSRRVNRRASACSDILRHNNQDDGDGGGDNAMPRLKRTFSRRVIRRLSVDNYDNDNNNNNDNNIQDDTGTSYDIRRNRSLSDVETLLSSCSTTTTNTTTIDSNSANSTFRNNRSATRTTRKESQSSVRTRRSSKNLLGSSSMHRDGSIHCPDDGDCARRISASSKDLLRMFNEQ</sequence>
<feature type="region of interest" description="Disordered" evidence="2">
    <location>
        <begin position="232"/>
        <end position="397"/>
    </location>
</feature>
<feature type="compositionally biased region" description="Low complexity" evidence="2">
    <location>
        <begin position="410"/>
        <end position="427"/>
    </location>
</feature>
<name>A0A1E7EQ62_9STRA</name>
<keyword evidence="1" id="KW-0175">Coiled coil</keyword>
<reference evidence="3 4" key="1">
    <citation type="submission" date="2016-09" db="EMBL/GenBank/DDBJ databases">
        <title>Extensive genetic diversity and differential bi-allelic expression allows diatom success in the polar Southern Ocean.</title>
        <authorList>
            <consortium name="DOE Joint Genome Institute"/>
            <person name="Mock T."/>
            <person name="Otillar R.P."/>
            <person name="Strauss J."/>
            <person name="Dupont C."/>
            <person name="Frickenhaus S."/>
            <person name="Maumus F."/>
            <person name="Mcmullan M."/>
            <person name="Sanges R."/>
            <person name="Schmutz J."/>
            <person name="Toseland A."/>
            <person name="Valas R."/>
            <person name="Veluchamy A."/>
            <person name="Ward B.J."/>
            <person name="Allen A."/>
            <person name="Barry K."/>
            <person name="Falciatore A."/>
            <person name="Ferrante M."/>
            <person name="Fortunato A.E."/>
            <person name="Gloeckner G."/>
            <person name="Gruber A."/>
            <person name="Hipkin R."/>
            <person name="Janech M."/>
            <person name="Kroth P."/>
            <person name="Leese F."/>
            <person name="Lindquist E."/>
            <person name="Lyon B.R."/>
            <person name="Martin J."/>
            <person name="Mayer C."/>
            <person name="Parker M."/>
            <person name="Quesneville H."/>
            <person name="Raymond J."/>
            <person name="Uhlig C."/>
            <person name="Valentin K.U."/>
            <person name="Worden A.Z."/>
            <person name="Armbrust E.V."/>
            <person name="Bowler C."/>
            <person name="Green B."/>
            <person name="Moulton V."/>
            <person name="Van Oosterhout C."/>
            <person name="Grigoriev I."/>
        </authorList>
    </citation>
    <scope>NUCLEOTIDE SEQUENCE [LARGE SCALE GENOMIC DNA]</scope>
    <source>
        <strain evidence="3 4">CCMP1102</strain>
    </source>
</reference>
<proteinExistence type="predicted"/>
<feature type="compositionally biased region" description="Basic and acidic residues" evidence="2">
    <location>
        <begin position="274"/>
        <end position="285"/>
    </location>
</feature>
<protein>
    <submittedName>
        <fullName evidence="3">Uncharacterized protein</fullName>
    </submittedName>
</protein>
<keyword evidence="4" id="KW-1185">Reference proteome</keyword>
<evidence type="ECO:0000313" key="4">
    <source>
        <dbReference type="Proteomes" id="UP000095751"/>
    </source>
</evidence>
<evidence type="ECO:0000313" key="3">
    <source>
        <dbReference type="EMBL" id="OEU08004.1"/>
    </source>
</evidence>
<dbReference type="EMBL" id="KV784382">
    <property type="protein sequence ID" value="OEU08004.1"/>
    <property type="molecule type" value="Genomic_DNA"/>
</dbReference>